<dbReference type="GO" id="GO:0046872">
    <property type="term" value="F:metal ion binding"/>
    <property type="evidence" value="ECO:0007669"/>
    <property type="project" value="UniProtKB-KW"/>
</dbReference>
<dbReference type="InterPro" id="IPR026992">
    <property type="entry name" value="DIOX_N"/>
</dbReference>
<evidence type="ECO:0000256" key="5">
    <source>
        <dbReference type="RuleBase" id="RU003682"/>
    </source>
</evidence>
<sequence>MQQQQISETNMDNPSAPSKQLSESRSTKELVTNGEEPPERYFYKNCDEGFLDPSLPAMEIPVIDLGLLKSPEELEKLRSALISFGCIEAINHGMTSTFLDEVREVVKQFFQLPEAEKQKYAREVNSIEGYGNDMILLDSQILDWNDRLYLKISPEDQRQLRFWPQNPESLRDILHEYTLKLKMINEVVLKAMARSLNLEDNSFLSQFGEEANMFARFNFYPPCPKPDVVLGLKPHADGSGITMVLQDKEVEGLQFLKDSKWFRAPIVPEALLINIGDQVETRPKSYKKLKDYPAIYFHYYQQGKRPIEAVKI</sequence>
<keyword evidence="9" id="KW-1185">Reference proteome</keyword>
<dbReference type="InterPro" id="IPR005123">
    <property type="entry name" value="Oxoglu/Fe-dep_dioxygenase_dom"/>
</dbReference>
<feature type="domain" description="Fe2OG dioxygenase" evidence="7">
    <location>
        <begin position="211"/>
        <end position="312"/>
    </location>
</feature>
<gene>
    <name evidence="8" type="ORF">HS088_TW03G00288</name>
</gene>
<comment type="similarity">
    <text evidence="1 5">Belongs to the iron/ascorbate-dependent oxidoreductase family.</text>
</comment>
<dbReference type="Pfam" id="PF03171">
    <property type="entry name" value="2OG-FeII_Oxy"/>
    <property type="match status" value="1"/>
</dbReference>
<dbReference type="GO" id="GO:0016491">
    <property type="term" value="F:oxidoreductase activity"/>
    <property type="evidence" value="ECO:0007669"/>
    <property type="project" value="UniProtKB-KW"/>
</dbReference>
<protein>
    <recommendedName>
        <fullName evidence="7">Fe2OG dioxygenase domain-containing protein</fullName>
    </recommendedName>
</protein>
<keyword evidence="5" id="KW-0560">Oxidoreductase</keyword>
<dbReference type="AlphaFoldDB" id="A0A7J7DUJ2"/>
<organism evidence="8 9">
    <name type="scientific">Tripterygium wilfordii</name>
    <name type="common">Thunder God vine</name>
    <dbReference type="NCBI Taxonomy" id="458696"/>
    <lineage>
        <taxon>Eukaryota</taxon>
        <taxon>Viridiplantae</taxon>
        <taxon>Streptophyta</taxon>
        <taxon>Embryophyta</taxon>
        <taxon>Tracheophyta</taxon>
        <taxon>Spermatophyta</taxon>
        <taxon>Magnoliopsida</taxon>
        <taxon>eudicotyledons</taxon>
        <taxon>Gunneridae</taxon>
        <taxon>Pentapetalae</taxon>
        <taxon>rosids</taxon>
        <taxon>fabids</taxon>
        <taxon>Celastrales</taxon>
        <taxon>Celastraceae</taxon>
        <taxon>Tripterygium</taxon>
    </lineage>
</organism>
<name>A0A7J7DUJ2_TRIWF</name>
<dbReference type="InParanoid" id="A0A7J7DUJ2"/>
<evidence type="ECO:0000256" key="4">
    <source>
        <dbReference type="ARBA" id="ARBA00023004"/>
    </source>
</evidence>
<reference evidence="8 9" key="1">
    <citation type="journal article" date="2020" name="Nat. Commun.">
        <title>Genome of Tripterygium wilfordii and identification of cytochrome P450 involved in triptolide biosynthesis.</title>
        <authorList>
            <person name="Tu L."/>
            <person name="Su P."/>
            <person name="Zhang Z."/>
            <person name="Gao L."/>
            <person name="Wang J."/>
            <person name="Hu T."/>
            <person name="Zhou J."/>
            <person name="Zhang Y."/>
            <person name="Zhao Y."/>
            <person name="Liu Y."/>
            <person name="Song Y."/>
            <person name="Tong Y."/>
            <person name="Lu Y."/>
            <person name="Yang J."/>
            <person name="Xu C."/>
            <person name="Jia M."/>
            <person name="Peters R.J."/>
            <person name="Huang L."/>
            <person name="Gao W."/>
        </authorList>
    </citation>
    <scope>NUCLEOTIDE SEQUENCE [LARGE SCALE GENOMIC DNA]</scope>
    <source>
        <strain evidence="9">cv. XIE 37</strain>
        <tissue evidence="8">Leaf</tissue>
    </source>
</reference>
<evidence type="ECO:0000256" key="6">
    <source>
        <dbReference type="SAM" id="MobiDB-lite"/>
    </source>
</evidence>
<dbReference type="GO" id="GO:0031418">
    <property type="term" value="F:L-ascorbic acid binding"/>
    <property type="evidence" value="ECO:0007669"/>
    <property type="project" value="UniProtKB-KW"/>
</dbReference>
<feature type="region of interest" description="Disordered" evidence="6">
    <location>
        <begin position="1"/>
        <end position="39"/>
    </location>
</feature>
<dbReference type="PROSITE" id="PS51471">
    <property type="entry name" value="FE2OG_OXY"/>
    <property type="match status" value="1"/>
</dbReference>
<accession>A0A7J7DUJ2</accession>
<evidence type="ECO:0000313" key="8">
    <source>
        <dbReference type="EMBL" id="KAF5749961.1"/>
    </source>
</evidence>
<dbReference type="InterPro" id="IPR044861">
    <property type="entry name" value="IPNS-like_FE2OG_OXY"/>
</dbReference>
<comment type="caution">
    <text evidence="8">The sequence shown here is derived from an EMBL/GenBank/DDBJ whole genome shotgun (WGS) entry which is preliminary data.</text>
</comment>
<evidence type="ECO:0000256" key="3">
    <source>
        <dbReference type="ARBA" id="ARBA00022896"/>
    </source>
</evidence>
<keyword evidence="2 5" id="KW-0479">Metal-binding</keyword>
<dbReference type="EMBL" id="JAAARO010000003">
    <property type="protein sequence ID" value="KAF5749961.1"/>
    <property type="molecule type" value="Genomic_DNA"/>
</dbReference>
<evidence type="ECO:0000259" key="7">
    <source>
        <dbReference type="PROSITE" id="PS51471"/>
    </source>
</evidence>
<keyword evidence="4 5" id="KW-0408">Iron</keyword>
<dbReference type="FunCoup" id="A0A7J7DUJ2">
    <property type="interactions" value="81"/>
</dbReference>
<feature type="compositionally biased region" description="Polar residues" evidence="6">
    <location>
        <begin position="1"/>
        <end position="24"/>
    </location>
</feature>
<dbReference type="Proteomes" id="UP000593562">
    <property type="component" value="Unassembled WGS sequence"/>
</dbReference>
<evidence type="ECO:0000256" key="2">
    <source>
        <dbReference type="ARBA" id="ARBA00022723"/>
    </source>
</evidence>
<dbReference type="Pfam" id="PF14226">
    <property type="entry name" value="DIOX_N"/>
    <property type="match status" value="1"/>
</dbReference>
<dbReference type="Gene3D" id="2.60.120.330">
    <property type="entry name" value="B-lactam Antibiotic, Isopenicillin N Synthase, Chain"/>
    <property type="match status" value="1"/>
</dbReference>
<dbReference type="InterPro" id="IPR027443">
    <property type="entry name" value="IPNS-like_sf"/>
</dbReference>
<dbReference type="InterPro" id="IPR050295">
    <property type="entry name" value="Plant_2OG-oxidoreductases"/>
</dbReference>
<keyword evidence="3" id="KW-0847">Vitamin C</keyword>
<dbReference type="PANTHER" id="PTHR47991">
    <property type="entry name" value="OXOGLUTARATE/IRON-DEPENDENT DIOXYGENASE"/>
    <property type="match status" value="1"/>
</dbReference>
<dbReference type="SUPFAM" id="SSF51197">
    <property type="entry name" value="Clavaminate synthase-like"/>
    <property type="match status" value="1"/>
</dbReference>
<proteinExistence type="inferred from homology"/>
<evidence type="ECO:0000313" key="9">
    <source>
        <dbReference type="Proteomes" id="UP000593562"/>
    </source>
</evidence>
<evidence type="ECO:0000256" key="1">
    <source>
        <dbReference type="ARBA" id="ARBA00008056"/>
    </source>
</evidence>